<organism evidence="1 2">
    <name type="scientific">Pocillopora damicornis</name>
    <name type="common">Cauliflower coral</name>
    <name type="synonym">Millepora damicornis</name>
    <dbReference type="NCBI Taxonomy" id="46731"/>
    <lineage>
        <taxon>Eukaryota</taxon>
        <taxon>Metazoa</taxon>
        <taxon>Cnidaria</taxon>
        <taxon>Anthozoa</taxon>
        <taxon>Hexacorallia</taxon>
        <taxon>Scleractinia</taxon>
        <taxon>Astrocoeniina</taxon>
        <taxon>Pocilloporidae</taxon>
        <taxon>Pocillopora</taxon>
    </lineage>
</organism>
<accession>A0A3M6UB74</accession>
<dbReference type="AlphaFoldDB" id="A0A3M6UB74"/>
<dbReference type="Proteomes" id="UP000275408">
    <property type="component" value="Unassembled WGS sequence"/>
</dbReference>
<dbReference type="EMBL" id="RCHS01001883">
    <property type="protein sequence ID" value="RMX50881.1"/>
    <property type="molecule type" value="Genomic_DNA"/>
</dbReference>
<proteinExistence type="predicted"/>
<evidence type="ECO:0000313" key="2">
    <source>
        <dbReference type="Proteomes" id="UP000275408"/>
    </source>
</evidence>
<keyword evidence="2" id="KW-1185">Reference proteome</keyword>
<reference evidence="1 2" key="1">
    <citation type="journal article" date="2018" name="Sci. Rep.">
        <title>Comparative analysis of the Pocillopora damicornis genome highlights role of immune system in coral evolution.</title>
        <authorList>
            <person name="Cunning R."/>
            <person name="Bay R.A."/>
            <person name="Gillette P."/>
            <person name="Baker A.C."/>
            <person name="Traylor-Knowles N."/>
        </authorList>
    </citation>
    <scope>NUCLEOTIDE SEQUENCE [LARGE SCALE GENOMIC DNA]</scope>
    <source>
        <strain evidence="1">RSMAS</strain>
        <tissue evidence="1">Whole animal</tissue>
    </source>
</reference>
<sequence length="64" mass="7115">MTKDGYQKITTGEDTGKDGFISLVLFQWMDNIFKAGSTGTIEESDFAPLSRENSTASYSKRLQT</sequence>
<evidence type="ECO:0000313" key="1">
    <source>
        <dbReference type="EMBL" id="RMX50881.1"/>
    </source>
</evidence>
<protein>
    <submittedName>
        <fullName evidence="1">Uncharacterized protein</fullName>
    </submittedName>
</protein>
<name>A0A3M6UB74_POCDA</name>
<gene>
    <name evidence="1" type="ORF">pdam_00016131</name>
</gene>
<comment type="caution">
    <text evidence="1">The sequence shown here is derived from an EMBL/GenBank/DDBJ whole genome shotgun (WGS) entry which is preliminary data.</text>
</comment>